<dbReference type="SUPFAM" id="SSF53697">
    <property type="entry name" value="SIS domain"/>
    <property type="match status" value="1"/>
</dbReference>
<evidence type="ECO:0000256" key="9">
    <source>
        <dbReference type="RuleBase" id="RU000612"/>
    </source>
</evidence>
<keyword evidence="4 8" id="KW-0963">Cytoplasm</keyword>
<dbReference type="Proteomes" id="UP000177583">
    <property type="component" value="Unassembled WGS sequence"/>
</dbReference>
<feature type="active site" evidence="8">
    <location>
        <position position="384"/>
    </location>
</feature>
<dbReference type="Pfam" id="PF00342">
    <property type="entry name" value="PGI"/>
    <property type="match status" value="1"/>
</dbReference>
<dbReference type="EC" id="5.3.1.9" evidence="8"/>
<comment type="caution">
    <text evidence="10">The sequence shown here is derived from an EMBL/GenBank/DDBJ whole genome shotgun (WGS) entry which is preliminary data.</text>
</comment>
<evidence type="ECO:0000256" key="6">
    <source>
        <dbReference type="ARBA" id="ARBA00023235"/>
    </source>
</evidence>
<dbReference type="FunFam" id="3.40.50.10490:FF:000018">
    <property type="entry name" value="Glucose-6-phosphate isomerase"/>
    <property type="match status" value="1"/>
</dbReference>
<dbReference type="AlphaFoldDB" id="A0A1F6H3X7"/>
<keyword evidence="6 8" id="KW-0413">Isomerase</keyword>
<gene>
    <name evidence="8" type="primary">pgi</name>
    <name evidence="10" type="ORF">A2557_08645</name>
</gene>
<proteinExistence type="inferred from homology"/>
<dbReference type="PROSITE" id="PS51463">
    <property type="entry name" value="P_GLUCOSE_ISOMERASE_3"/>
    <property type="match status" value="1"/>
</dbReference>
<dbReference type="InterPro" id="IPR023096">
    <property type="entry name" value="G6P_Isomerase_C"/>
</dbReference>
<comment type="subcellular location">
    <subcellularLocation>
        <location evidence="8">Cytoplasm</location>
    </subcellularLocation>
</comment>
<dbReference type="GO" id="GO:0097367">
    <property type="term" value="F:carbohydrate derivative binding"/>
    <property type="evidence" value="ECO:0007669"/>
    <property type="project" value="InterPro"/>
</dbReference>
<evidence type="ECO:0000256" key="3">
    <source>
        <dbReference type="ARBA" id="ARBA00022432"/>
    </source>
</evidence>
<evidence type="ECO:0000256" key="1">
    <source>
        <dbReference type="ARBA" id="ARBA00004926"/>
    </source>
</evidence>
<evidence type="ECO:0000313" key="11">
    <source>
        <dbReference type="Proteomes" id="UP000177583"/>
    </source>
</evidence>
<dbReference type="InterPro" id="IPR001672">
    <property type="entry name" value="G6P_Isomerase"/>
</dbReference>
<reference evidence="10 11" key="1">
    <citation type="journal article" date="2016" name="Nat. Commun.">
        <title>Thousands of microbial genomes shed light on interconnected biogeochemical processes in an aquifer system.</title>
        <authorList>
            <person name="Anantharaman K."/>
            <person name="Brown C.T."/>
            <person name="Hug L.A."/>
            <person name="Sharon I."/>
            <person name="Castelle C.J."/>
            <person name="Probst A.J."/>
            <person name="Thomas B.C."/>
            <person name="Singh A."/>
            <person name="Wilkins M.J."/>
            <person name="Karaoz U."/>
            <person name="Brodie E.L."/>
            <person name="Williams K.H."/>
            <person name="Hubbard S.S."/>
            <person name="Banfield J.F."/>
        </authorList>
    </citation>
    <scope>NUCLEOTIDE SEQUENCE [LARGE SCALE GENOMIC DNA]</scope>
</reference>
<feature type="active site" evidence="8">
    <location>
        <position position="504"/>
    </location>
</feature>
<evidence type="ECO:0000256" key="2">
    <source>
        <dbReference type="ARBA" id="ARBA00006604"/>
    </source>
</evidence>
<feature type="active site" description="Proton donor" evidence="8">
    <location>
        <position position="353"/>
    </location>
</feature>
<evidence type="ECO:0000256" key="5">
    <source>
        <dbReference type="ARBA" id="ARBA00023152"/>
    </source>
</evidence>
<evidence type="ECO:0000313" key="10">
    <source>
        <dbReference type="EMBL" id="OGH05030.1"/>
    </source>
</evidence>
<accession>A0A1F6H3X7</accession>
<dbReference type="PANTHER" id="PTHR11469:SF1">
    <property type="entry name" value="GLUCOSE-6-PHOSPHATE ISOMERASE"/>
    <property type="match status" value="1"/>
</dbReference>
<dbReference type="InterPro" id="IPR046348">
    <property type="entry name" value="SIS_dom_sf"/>
</dbReference>
<keyword evidence="5 8" id="KW-0324">Glycolysis</keyword>
<organism evidence="10 11">
    <name type="scientific">Candidatus Lambdaproteobacteria bacterium RIFOXYD2_FULL_56_26</name>
    <dbReference type="NCBI Taxonomy" id="1817773"/>
    <lineage>
        <taxon>Bacteria</taxon>
        <taxon>Pseudomonadati</taxon>
        <taxon>Pseudomonadota</taxon>
        <taxon>Candidatus Lambdaproteobacteria</taxon>
    </lineage>
</organism>
<comment type="pathway">
    <text evidence="1 8 9">Carbohydrate degradation; glycolysis; D-glyceraldehyde 3-phosphate and glycerone phosphate from D-glucose: step 2/4.</text>
</comment>
<dbReference type="HAMAP" id="MF_00473">
    <property type="entry name" value="G6P_isomerase"/>
    <property type="match status" value="1"/>
</dbReference>
<dbReference type="GO" id="GO:0006094">
    <property type="term" value="P:gluconeogenesis"/>
    <property type="evidence" value="ECO:0007669"/>
    <property type="project" value="UniProtKB-UniRule"/>
</dbReference>
<evidence type="ECO:0000256" key="8">
    <source>
        <dbReference type="HAMAP-Rule" id="MF_00473"/>
    </source>
</evidence>
<dbReference type="Gene3D" id="1.10.1390.10">
    <property type="match status" value="1"/>
</dbReference>
<name>A0A1F6H3X7_9PROT</name>
<comment type="catalytic activity">
    <reaction evidence="7 8 9">
        <text>alpha-D-glucose 6-phosphate = beta-D-fructose 6-phosphate</text>
        <dbReference type="Rhea" id="RHEA:11816"/>
        <dbReference type="ChEBI" id="CHEBI:57634"/>
        <dbReference type="ChEBI" id="CHEBI:58225"/>
        <dbReference type="EC" id="5.3.1.9"/>
    </reaction>
</comment>
<dbReference type="Gene3D" id="3.40.50.10490">
    <property type="entry name" value="Glucose-6-phosphate isomerase like protein, domain 1"/>
    <property type="match status" value="2"/>
</dbReference>
<dbReference type="CDD" id="cd05015">
    <property type="entry name" value="SIS_PGI_1"/>
    <property type="match status" value="1"/>
</dbReference>
<dbReference type="EMBL" id="MFNF01000001">
    <property type="protein sequence ID" value="OGH05030.1"/>
    <property type="molecule type" value="Genomic_DNA"/>
</dbReference>
<dbReference type="GO" id="GO:0006096">
    <property type="term" value="P:glycolytic process"/>
    <property type="evidence" value="ECO:0007669"/>
    <property type="project" value="UniProtKB-UniRule"/>
</dbReference>
<dbReference type="InterPro" id="IPR018189">
    <property type="entry name" value="Phosphoglucose_isomerase_CS"/>
</dbReference>
<dbReference type="GO" id="GO:0005829">
    <property type="term" value="C:cytosol"/>
    <property type="evidence" value="ECO:0007669"/>
    <property type="project" value="TreeGrafter"/>
</dbReference>
<dbReference type="NCBIfam" id="NF001211">
    <property type="entry name" value="PRK00179.1"/>
    <property type="match status" value="1"/>
</dbReference>
<comment type="function">
    <text evidence="8">Catalyzes the reversible isomerization of glucose-6-phosphate to fructose-6-phosphate.</text>
</comment>
<protein>
    <recommendedName>
        <fullName evidence="8">Glucose-6-phosphate isomerase</fullName>
        <shortName evidence="8">GPI</shortName>
        <ecNumber evidence="8">5.3.1.9</ecNumber>
    </recommendedName>
    <alternativeName>
        <fullName evidence="8">Phosphoglucose isomerase</fullName>
        <shortName evidence="8">PGI</shortName>
    </alternativeName>
    <alternativeName>
        <fullName evidence="8">Phosphohexose isomerase</fullName>
        <shortName evidence="8">PHI</shortName>
    </alternativeName>
</protein>
<dbReference type="PROSITE" id="PS00765">
    <property type="entry name" value="P_GLUCOSE_ISOMERASE_1"/>
    <property type="match status" value="1"/>
</dbReference>
<keyword evidence="3 8" id="KW-0312">Gluconeogenesis</keyword>
<evidence type="ECO:0000256" key="7">
    <source>
        <dbReference type="ARBA" id="ARBA00029321"/>
    </source>
</evidence>
<dbReference type="InterPro" id="IPR035482">
    <property type="entry name" value="SIS_PGI_2"/>
</dbReference>
<dbReference type="PROSITE" id="PS00174">
    <property type="entry name" value="P_GLUCOSE_ISOMERASE_2"/>
    <property type="match status" value="1"/>
</dbReference>
<dbReference type="PRINTS" id="PR00662">
    <property type="entry name" value="G6PISOMERASE"/>
</dbReference>
<dbReference type="UniPathway" id="UPA00138"/>
<comment type="similarity">
    <text evidence="2 8 9">Belongs to the GPI family.</text>
</comment>
<dbReference type="InterPro" id="IPR035476">
    <property type="entry name" value="SIS_PGI_1"/>
</dbReference>
<dbReference type="GO" id="GO:0051156">
    <property type="term" value="P:glucose 6-phosphate metabolic process"/>
    <property type="evidence" value="ECO:0007669"/>
    <property type="project" value="TreeGrafter"/>
</dbReference>
<sequence>MNPTQTAEWNALKDHFEETKALHLREFFALDPERVEKMTLEGAGWHLDLSKNRMTPETLELLGNLARVCRVPEAIRGMFAGEKINVTENRAVLHTALRNLSGGPVVLDGQDVMPGVKRVLGQMADFAGQVYSGKFQGYTGKRIKTVINIGIGGSDLGPQMVYEGLKFYARPELTVRFVSNIDANHLAEALKGLDAAETLFIIASKTFTTQETMTNAQSAKEWVLGQLGGDPKAVAHHFVALSTNLEAVAQFGIAPENVFEFWDWVGGRYSLTSAIGLPLVLGLGPDRFLELLGGFEAMDRHFLETPIEKNLPIQMALVGLWYNNFFEAQSVAILPYNQYLLRFPAYLQQGDMESNGKGVDKDGLPVDYQTGPIVWGEPGTGGQHAFYQLIHQGTKLIPCDFIGFVQSLNPKGDHQEKLLSNFLAQQKALAFGKGLEELQKEGCPVELIPYKLFEGNRPSTALVAPQLTPKSLGALIALYEHKIFTQGVLWNVYSFDQWGVELGKQLAKAVLSDLKQKTVSPDHDPSTAALLRYCHQHKG</sequence>
<dbReference type="GO" id="GO:0048029">
    <property type="term" value="F:monosaccharide binding"/>
    <property type="evidence" value="ECO:0007669"/>
    <property type="project" value="TreeGrafter"/>
</dbReference>
<dbReference type="CDD" id="cd05016">
    <property type="entry name" value="SIS_PGI_2"/>
    <property type="match status" value="1"/>
</dbReference>
<dbReference type="GO" id="GO:0004347">
    <property type="term" value="F:glucose-6-phosphate isomerase activity"/>
    <property type="evidence" value="ECO:0007669"/>
    <property type="project" value="UniProtKB-UniRule"/>
</dbReference>
<comment type="pathway">
    <text evidence="8">Carbohydrate biosynthesis; gluconeogenesis.</text>
</comment>
<dbReference type="PANTHER" id="PTHR11469">
    <property type="entry name" value="GLUCOSE-6-PHOSPHATE ISOMERASE"/>
    <property type="match status" value="1"/>
</dbReference>
<evidence type="ECO:0000256" key="4">
    <source>
        <dbReference type="ARBA" id="ARBA00022490"/>
    </source>
</evidence>
<dbReference type="UniPathway" id="UPA00109">
    <property type="reaction ID" value="UER00181"/>
</dbReference>